<name>A0A9R1CS54_9EURY</name>
<protein>
    <submittedName>
        <fullName evidence="2">Uncharacterized protein</fullName>
    </submittedName>
</protein>
<dbReference type="InterPro" id="IPR057178">
    <property type="entry name" value="DUF7856"/>
</dbReference>
<proteinExistence type="predicted"/>
<keyword evidence="1" id="KW-0175">Coiled coil</keyword>
<dbReference type="EMBL" id="JAHLKM010000021">
    <property type="protein sequence ID" value="MCQ4334298.1"/>
    <property type="molecule type" value="Genomic_DNA"/>
</dbReference>
<reference evidence="2" key="1">
    <citation type="journal article" date="2023" name="Front. Microbiol.">
        <title>Genomic-based phylogenetic and metabolic analyses of the genus Natronomonas, and description of Natronomonas aquatica sp. nov.</title>
        <authorList>
            <person name="Garcia-Roldan A."/>
            <person name="Duran-Viseras A."/>
            <person name="de la Haba R.R."/>
            <person name="Corral P."/>
            <person name="Sanchez-Porro C."/>
            <person name="Ventosa A."/>
        </authorList>
    </citation>
    <scope>NUCLEOTIDE SEQUENCE</scope>
    <source>
        <strain evidence="2">F2-12</strain>
    </source>
</reference>
<gene>
    <name evidence="2" type="ORF">KM295_12570</name>
</gene>
<evidence type="ECO:0000313" key="2">
    <source>
        <dbReference type="EMBL" id="MCQ4334298.1"/>
    </source>
</evidence>
<dbReference type="AlphaFoldDB" id="A0A9R1CS54"/>
<comment type="caution">
    <text evidence="2">The sequence shown here is derived from an EMBL/GenBank/DDBJ whole genome shotgun (WGS) entry which is preliminary data.</text>
</comment>
<sequence>MSLYRHVKVIVPGMSLSRRAALAATARSLGVTTSVEESIRETEAELRSLSDPEPVPPRAELRRQVAETAADLEAKRERVATVRGRLRETDDGAIEADYRDAIRALSEAETEHAAAKEALADARDRAREARDVRERRLRLEDRLENLERRAREELIAAVSPAVETALSRVPNRDPPSFDAADPVSTALALIRVGRIETPITLACRRFPDRDSAERWLKAPVYRL</sequence>
<dbReference type="Pfam" id="PF25254">
    <property type="entry name" value="DUF7856"/>
    <property type="match status" value="1"/>
</dbReference>
<keyword evidence="3" id="KW-1185">Reference proteome</keyword>
<accession>A0A9R1CS54</accession>
<feature type="coiled-coil region" evidence="1">
    <location>
        <begin position="58"/>
        <end position="156"/>
    </location>
</feature>
<organism evidence="2 3">
    <name type="scientific">Natronomonas aquatica</name>
    <dbReference type="NCBI Taxonomy" id="2841590"/>
    <lineage>
        <taxon>Archaea</taxon>
        <taxon>Methanobacteriati</taxon>
        <taxon>Methanobacteriota</taxon>
        <taxon>Stenosarchaea group</taxon>
        <taxon>Halobacteria</taxon>
        <taxon>Halobacteriales</taxon>
        <taxon>Natronomonadaceae</taxon>
        <taxon>Natronomonas</taxon>
    </lineage>
</organism>
<dbReference type="Proteomes" id="UP001139494">
    <property type="component" value="Unassembled WGS sequence"/>
</dbReference>
<dbReference type="RefSeq" id="WP_256030334.1">
    <property type="nucleotide sequence ID" value="NZ_JAHLKM010000021.1"/>
</dbReference>
<evidence type="ECO:0000313" key="3">
    <source>
        <dbReference type="Proteomes" id="UP001139494"/>
    </source>
</evidence>
<evidence type="ECO:0000256" key="1">
    <source>
        <dbReference type="SAM" id="Coils"/>
    </source>
</evidence>